<reference evidence="7" key="1">
    <citation type="submission" date="2021-01" db="EMBL/GenBank/DDBJ databases">
        <authorList>
            <person name="Corre E."/>
            <person name="Pelletier E."/>
            <person name="Niang G."/>
            <person name="Scheremetjew M."/>
            <person name="Finn R."/>
            <person name="Kale V."/>
            <person name="Holt S."/>
            <person name="Cochrane G."/>
            <person name="Meng A."/>
            <person name="Brown T."/>
            <person name="Cohen L."/>
        </authorList>
    </citation>
    <scope>NUCLEOTIDE SEQUENCE</scope>
    <source>
        <strain evidence="7">CCMP1661</strain>
    </source>
</reference>
<dbReference type="InterPro" id="IPR025660">
    <property type="entry name" value="Pept_his_AS"/>
</dbReference>
<name>A0A7S2XZA5_9STRA</name>
<dbReference type="Gene3D" id="3.90.70.10">
    <property type="entry name" value="Cysteine proteinases"/>
    <property type="match status" value="1"/>
</dbReference>
<dbReference type="GO" id="GO:0008234">
    <property type="term" value="F:cysteine-type peptidase activity"/>
    <property type="evidence" value="ECO:0007669"/>
    <property type="project" value="InterPro"/>
</dbReference>
<keyword evidence="3" id="KW-1015">Disulfide bond</keyword>
<keyword evidence="4" id="KW-0732">Signal</keyword>
<dbReference type="EMBL" id="HBHR01015784">
    <property type="protein sequence ID" value="CAD9867091.1"/>
    <property type="molecule type" value="Transcribed_RNA"/>
</dbReference>
<dbReference type="PRINTS" id="PR00705">
    <property type="entry name" value="PAPAIN"/>
</dbReference>
<dbReference type="InterPro" id="IPR038765">
    <property type="entry name" value="Papain-like_cys_pep_sf"/>
</dbReference>
<feature type="domain" description="Cathepsin propeptide inhibitor" evidence="6">
    <location>
        <begin position="33"/>
        <end position="90"/>
    </location>
</feature>
<feature type="chain" id="PRO_5030857004" description="Peptidase C1A papain C-terminal domain-containing protein" evidence="4">
    <location>
        <begin position="20"/>
        <end position="335"/>
    </location>
</feature>
<dbReference type="InterPro" id="IPR013128">
    <property type="entry name" value="Peptidase_C1A"/>
</dbReference>
<dbReference type="AlphaFoldDB" id="A0A7S2XZA5"/>
<evidence type="ECO:0008006" key="8">
    <source>
        <dbReference type="Google" id="ProtNLM"/>
    </source>
</evidence>
<dbReference type="PROSITE" id="PS00639">
    <property type="entry name" value="THIOL_PROTEASE_HIS"/>
    <property type="match status" value="1"/>
</dbReference>
<organism evidence="7">
    <name type="scientific">Fibrocapsa japonica</name>
    <dbReference type="NCBI Taxonomy" id="94617"/>
    <lineage>
        <taxon>Eukaryota</taxon>
        <taxon>Sar</taxon>
        <taxon>Stramenopiles</taxon>
        <taxon>Ochrophyta</taxon>
        <taxon>Raphidophyceae</taxon>
        <taxon>Chattonellales</taxon>
        <taxon>Chattonellaceae</taxon>
        <taxon>Fibrocapsa</taxon>
    </lineage>
</organism>
<evidence type="ECO:0000256" key="2">
    <source>
        <dbReference type="ARBA" id="ARBA00023145"/>
    </source>
</evidence>
<dbReference type="SMART" id="SM00848">
    <property type="entry name" value="Inhibitor_I29"/>
    <property type="match status" value="1"/>
</dbReference>
<dbReference type="SUPFAM" id="SSF54001">
    <property type="entry name" value="Cysteine proteinases"/>
    <property type="match status" value="1"/>
</dbReference>
<dbReference type="SMART" id="SM00645">
    <property type="entry name" value="Pept_C1"/>
    <property type="match status" value="1"/>
</dbReference>
<evidence type="ECO:0000259" key="6">
    <source>
        <dbReference type="SMART" id="SM00848"/>
    </source>
</evidence>
<dbReference type="InterPro" id="IPR013201">
    <property type="entry name" value="Prot_inhib_I29"/>
</dbReference>
<dbReference type="PROSITE" id="PS00139">
    <property type="entry name" value="THIOL_PROTEASE_CYS"/>
    <property type="match status" value="1"/>
</dbReference>
<dbReference type="GO" id="GO:0006508">
    <property type="term" value="P:proteolysis"/>
    <property type="evidence" value="ECO:0007669"/>
    <property type="project" value="InterPro"/>
</dbReference>
<evidence type="ECO:0000259" key="5">
    <source>
        <dbReference type="SMART" id="SM00645"/>
    </source>
</evidence>
<dbReference type="PANTHER" id="PTHR12411">
    <property type="entry name" value="CYSTEINE PROTEASE FAMILY C1-RELATED"/>
    <property type="match status" value="1"/>
</dbReference>
<gene>
    <name evidence="7" type="ORF">FJAP1339_LOCUS7880</name>
</gene>
<feature type="domain" description="Peptidase C1A papain C-terminal" evidence="5">
    <location>
        <begin position="119"/>
        <end position="333"/>
    </location>
</feature>
<dbReference type="Pfam" id="PF08246">
    <property type="entry name" value="Inhibitor_I29"/>
    <property type="match status" value="1"/>
</dbReference>
<evidence type="ECO:0000256" key="4">
    <source>
        <dbReference type="SAM" id="SignalP"/>
    </source>
</evidence>
<feature type="signal peptide" evidence="4">
    <location>
        <begin position="1"/>
        <end position="19"/>
    </location>
</feature>
<dbReference type="FunFam" id="3.90.70.10:FF:000332">
    <property type="entry name" value="Cathepsin L1"/>
    <property type="match status" value="1"/>
</dbReference>
<proteinExistence type="inferred from homology"/>
<comment type="similarity">
    <text evidence="1">Belongs to the peptidase C1 family.</text>
</comment>
<evidence type="ECO:0000256" key="1">
    <source>
        <dbReference type="ARBA" id="ARBA00008455"/>
    </source>
</evidence>
<dbReference type="InterPro" id="IPR000668">
    <property type="entry name" value="Peptidase_C1A_C"/>
</dbReference>
<sequence length="335" mass="36764">MKLLAAVGLLSMLIGAAHADEFLHPMAYYERKFYDWMLVHKVEFASGEQFASALRNFAIADDLISAHNEDSTKTYKLAHNEFSHLTWDEFKEQRGIGVPLLKSNSPKNYMKEALRGVRLAESIDWTEKGGVTNVKDQGACGSCWAFSATGALEGAYFVSTGDLQSFSEQELVDCDQVDLGCNGGLMDNAFDFIKTNHGLCTEAAYPYSAQDSSCNKWSCDSVKGSSVKSWVDVEPTESALMQAVNRQPVAIAIEADQFSFQFYSSGVFTGSCGTNLDHGVLLVGYGSEDGQDYWKVKNSWGESWGQNGFILLGKNVEQEGGQCGLLLQSSYPVLE</sequence>
<dbReference type="InterPro" id="IPR000169">
    <property type="entry name" value="Pept_cys_AS"/>
</dbReference>
<accession>A0A7S2XZA5</accession>
<dbReference type="Pfam" id="PF00112">
    <property type="entry name" value="Peptidase_C1"/>
    <property type="match status" value="1"/>
</dbReference>
<dbReference type="InterPro" id="IPR039417">
    <property type="entry name" value="Peptidase_C1A_papain-like"/>
</dbReference>
<dbReference type="CDD" id="cd02248">
    <property type="entry name" value="Peptidase_C1A"/>
    <property type="match status" value="1"/>
</dbReference>
<protein>
    <recommendedName>
        <fullName evidence="8">Peptidase C1A papain C-terminal domain-containing protein</fullName>
    </recommendedName>
</protein>
<evidence type="ECO:0000313" key="7">
    <source>
        <dbReference type="EMBL" id="CAD9867091.1"/>
    </source>
</evidence>
<evidence type="ECO:0000256" key="3">
    <source>
        <dbReference type="ARBA" id="ARBA00023157"/>
    </source>
</evidence>
<keyword evidence="2" id="KW-0865">Zymogen</keyword>